<dbReference type="InterPro" id="IPR050377">
    <property type="entry name" value="Radical_SAM_PqqE_MftC-like"/>
</dbReference>
<organism evidence="6 7">
    <name type="scientific">Anaerocolumna jejuensis DSM 15929</name>
    <dbReference type="NCBI Taxonomy" id="1121322"/>
    <lineage>
        <taxon>Bacteria</taxon>
        <taxon>Bacillati</taxon>
        <taxon>Bacillota</taxon>
        <taxon>Clostridia</taxon>
        <taxon>Lachnospirales</taxon>
        <taxon>Lachnospiraceae</taxon>
        <taxon>Anaerocolumna</taxon>
    </lineage>
</organism>
<dbReference type="SFLD" id="SFLDS00029">
    <property type="entry name" value="Radical_SAM"/>
    <property type="match status" value="1"/>
</dbReference>
<feature type="domain" description="Radical SAM core" evidence="5">
    <location>
        <begin position="3"/>
        <end position="219"/>
    </location>
</feature>
<evidence type="ECO:0000313" key="6">
    <source>
        <dbReference type="EMBL" id="SHJ47122.1"/>
    </source>
</evidence>
<evidence type="ECO:0000256" key="4">
    <source>
        <dbReference type="ARBA" id="ARBA00023014"/>
    </source>
</evidence>
<accession>A0A1M6JKH8</accession>
<dbReference type="GO" id="GO:0003824">
    <property type="term" value="F:catalytic activity"/>
    <property type="evidence" value="ECO:0007669"/>
    <property type="project" value="InterPro"/>
</dbReference>
<evidence type="ECO:0000256" key="3">
    <source>
        <dbReference type="ARBA" id="ARBA00023004"/>
    </source>
</evidence>
<sequence length="326" mass="37687">MDYLPIKTLYLEVTHACNQRCRHCYLDGGMHHQTAEMSTEQIKHIIKEFQEQGGNYLIITGGEPVVRKDIFEILDYAENLSIPFNFASNGLAMTPERLEKLAGYRCLDMYFTSILGANARQHKDITQRDSYDKVMEALAFLDSKGIFTYVQVTLAKEYLNEIEEIGRKLLDSYNCMVKFTPIAALGSKSEEEKEESKALIITKEDFPLFLQKVEALNQRYPERIDKSNIQNYDQIKAMISDYQDEPLYSLSDGFLAVRPNGDMSFSCNMDNPYTFGKAYESIRIPADEKLFHYIDILKTAEQQVLRDSRENIVEVDVLVDYYIKKQ</sequence>
<dbReference type="SFLD" id="SFLDG01067">
    <property type="entry name" value="SPASM/twitch_domain_containing"/>
    <property type="match status" value="1"/>
</dbReference>
<dbReference type="PANTHER" id="PTHR11228:SF7">
    <property type="entry name" value="PQQA PEPTIDE CYCLASE"/>
    <property type="match status" value="1"/>
</dbReference>
<dbReference type="CDD" id="cd01335">
    <property type="entry name" value="Radical_SAM"/>
    <property type="match status" value="1"/>
</dbReference>
<dbReference type="AlphaFoldDB" id="A0A1M6JKH8"/>
<evidence type="ECO:0000256" key="1">
    <source>
        <dbReference type="ARBA" id="ARBA00022691"/>
    </source>
</evidence>
<gene>
    <name evidence="6" type="ORF">SAMN02745136_00114</name>
</gene>
<dbReference type="RefSeq" id="WP_073271792.1">
    <property type="nucleotide sequence ID" value="NZ_FRAC01000006.1"/>
</dbReference>
<dbReference type="Pfam" id="PF04055">
    <property type="entry name" value="Radical_SAM"/>
    <property type="match status" value="1"/>
</dbReference>
<dbReference type="InterPro" id="IPR007197">
    <property type="entry name" value="rSAM"/>
</dbReference>
<protein>
    <submittedName>
        <fullName evidence="6">4Fe-4S single cluster domain-containing protein</fullName>
    </submittedName>
</protein>
<evidence type="ECO:0000259" key="5">
    <source>
        <dbReference type="PROSITE" id="PS51918"/>
    </source>
</evidence>
<dbReference type="Proteomes" id="UP000184386">
    <property type="component" value="Unassembled WGS sequence"/>
</dbReference>
<dbReference type="Gene3D" id="3.20.20.70">
    <property type="entry name" value="Aldolase class I"/>
    <property type="match status" value="1"/>
</dbReference>
<evidence type="ECO:0000256" key="2">
    <source>
        <dbReference type="ARBA" id="ARBA00022723"/>
    </source>
</evidence>
<reference evidence="6 7" key="1">
    <citation type="submission" date="2016-11" db="EMBL/GenBank/DDBJ databases">
        <authorList>
            <person name="Jaros S."/>
            <person name="Januszkiewicz K."/>
            <person name="Wedrychowicz H."/>
        </authorList>
    </citation>
    <scope>NUCLEOTIDE SEQUENCE [LARGE SCALE GENOMIC DNA]</scope>
    <source>
        <strain evidence="6 7">DSM 15929</strain>
    </source>
</reference>
<dbReference type="PANTHER" id="PTHR11228">
    <property type="entry name" value="RADICAL SAM DOMAIN PROTEIN"/>
    <property type="match status" value="1"/>
</dbReference>
<keyword evidence="3" id="KW-0408">Iron</keyword>
<dbReference type="SUPFAM" id="SSF102114">
    <property type="entry name" value="Radical SAM enzymes"/>
    <property type="match status" value="1"/>
</dbReference>
<dbReference type="EMBL" id="FRAC01000006">
    <property type="protein sequence ID" value="SHJ47122.1"/>
    <property type="molecule type" value="Genomic_DNA"/>
</dbReference>
<keyword evidence="2" id="KW-0479">Metal-binding</keyword>
<dbReference type="GO" id="GO:0046872">
    <property type="term" value="F:metal ion binding"/>
    <property type="evidence" value="ECO:0007669"/>
    <property type="project" value="UniProtKB-KW"/>
</dbReference>
<dbReference type="InterPro" id="IPR013785">
    <property type="entry name" value="Aldolase_TIM"/>
</dbReference>
<keyword evidence="1" id="KW-0949">S-adenosyl-L-methionine</keyword>
<dbReference type="STRING" id="1121322.SAMN02745136_00114"/>
<dbReference type="GO" id="GO:0051536">
    <property type="term" value="F:iron-sulfur cluster binding"/>
    <property type="evidence" value="ECO:0007669"/>
    <property type="project" value="UniProtKB-KW"/>
</dbReference>
<keyword evidence="4" id="KW-0411">Iron-sulfur</keyword>
<dbReference type="InterPro" id="IPR058240">
    <property type="entry name" value="rSAM_sf"/>
</dbReference>
<evidence type="ECO:0000313" key="7">
    <source>
        <dbReference type="Proteomes" id="UP000184386"/>
    </source>
</evidence>
<keyword evidence="7" id="KW-1185">Reference proteome</keyword>
<dbReference type="PROSITE" id="PS51918">
    <property type="entry name" value="RADICAL_SAM"/>
    <property type="match status" value="1"/>
</dbReference>
<name>A0A1M6JKH8_9FIRM</name>
<proteinExistence type="predicted"/>